<comment type="function">
    <text evidence="12">Type II topoisomerase. Processively relaxes supercoiled DNA. Displays DNA-supercoiling activity only when associated with the viral histone-like protein.</text>
</comment>
<feature type="domain" description="Topo IIA-type catalytic" evidence="15">
    <location>
        <begin position="667"/>
        <end position="823"/>
    </location>
</feature>
<dbReference type="SMART" id="SM00433">
    <property type="entry name" value="TOP2c"/>
    <property type="match status" value="1"/>
</dbReference>
<keyword evidence="6" id="KW-0547">Nucleotide-binding</keyword>
<evidence type="ECO:0000313" key="16">
    <source>
        <dbReference type="EMBL" id="AKR04219.1"/>
    </source>
</evidence>
<evidence type="ECO:0000256" key="11">
    <source>
        <dbReference type="ARBA" id="ARBA00031138"/>
    </source>
</evidence>
<dbReference type="InterPro" id="IPR013759">
    <property type="entry name" value="Topo_IIA_B_C"/>
</dbReference>
<proteinExistence type="inferred from homology"/>
<dbReference type="InterPro" id="IPR001154">
    <property type="entry name" value="TopoII_euk"/>
</dbReference>
<keyword evidence="5" id="KW-0479">Metal-binding</keyword>
<dbReference type="RefSeq" id="YP_009162467.1">
    <property type="nucleotide sequence ID" value="NC_027707.1"/>
</dbReference>
<evidence type="ECO:0000259" key="15">
    <source>
        <dbReference type="PROSITE" id="PS52040"/>
    </source>
</evidence>
<organism evidence="16 17">
    <name type="scientific">Salmon gill poxvirus</name>
    <dbReference type="NCBI Taxonomy" id="1680908"/>
    <lineage>
        <taxon>Viruses</taxon>
        <taxon>Varidnaviria</taxon>
        <taxon>Bamfordvirae</taxon>
        <taxon>Nucleocytoviricota</taxon>
        <taxon>Pokkesviricetes</taxon>
        <taxon>Chitovirales</taxon>
        <taxon>Poxviridae</taxon>
        <taxon>Chordopoxvirinae</taxon>
        <taxon>Salmonpoxvirus</taxon>
        <taxon>Salmonpoxvirus gillpox</taxon>
        <taxon>Salmon gillpox virus</taxon>
    </lineage>
</organism>
<reference evidence="16 17" key="1">
    <citation type="journal article" date="2015" name="J. Virol.">
        <title>Salmon gill poxvirus, the deepest representative of the Chordopoxvirinae.</title>
        <authorList>
            <person name="Gjessing M.C."/>
            <person name="Yutin N."/>
            <person name="Tengs T."/>
            <person name="Senkevich T."/>
            <person name="Koonin E.V."/>
            <person name="Ronning H.P."/>
            <person name="Alarson M."/>
            <person name="Ylving S."/>
            <person name="Lie K.-I."/>
            <person name="Saure B."/>
            <person name="Tran L."/>
            <person name="Moss B."/>
            <person name="Dale O.B."/>
        </authorList>
    </citation>
    <scope>NUCLEOTIDE SEQUENCE [LARGE SCALE GENOMIC DNA]</scope>
    <source>
        <strain evidence="16">2012-04-F277-L3G</strain>
    </source>
</reference>
<keyword evidence="9 13" id="KW-0238">DNA-binding</keyword>
<comment type="similarity">
    <text evidence="2">Belongs to the type II topoisomerase family.</text>
</comment>
<dbReference type="Pfam" id="PF01751">
    <property type="entry name" value="Toprim"/>
    <property type="match status" value="1"/>
</dbReference>
<feature type="active site" description="O-(5'-phospho-DNA)-tyrosine intermediate" evidence="13">
    <location>
        <position position="756"/>
    </location>
</feature>
<evidence type="ECO:0000256" key="6">
    <source>
        <dbReference type="ARBA" id="ARBA00022741"/>
    </source>
</evidence>
<comment type="catalytic activity">
    <reaction evidence="1 13">
        <text>ATP-dependent breakage, passage and rejoining of double-stranded DNA.</text>
        <dbReference type="EC" id="5.6.2.2"/>
    </reaction>
</comment>
<dbReference type="PRINTS" id="PR01158">
    <property type="entry name" value="TOPISMRASEII"/>
</dbReference>
<dbReference type="GO" id="GO:0000819">
    <property type="term" value="P:sister chromatid segregation"/>
    <property type="evidence" value="ECO:0007669"/>
    <property type="project" value="TreeGrafter"/>
</dbReference>
<dbReference type="OrthoDB" id="569at10239"/>
<evidence type="ECO:0000256" key="7">
    <source>
        <dbReference type="ARBA" id="ARBA00022840"/>
    </source>
</evidence>
<protein>
    <recommendedName>
        <fullName evidence="4">DNA topoisomerase 2</fullName>
        <ecNumber evidence="3">5.6.2.2</ecNumber>
    </recommendedName>
    <alternativeName>
        <fullName evidence="11">DNA topoisomerase II</fullName>
    </alternativeName>
</protein>
<dbReference type="GO" id="GO:0006265">
    <property type="term" value="P:DNA topological change"/>
    <property type="evidence" value="ECO:0007669"/>
    <property type="project" value="UniProtKB-UniRule"/>
</dbReference>
<dbReference type="GO" id="GO:0046872">
    <property type="term" value="F:metal ion binding"/>
    <property type="evidence" value="ECO:0007669"/>
    <property type="project" value="UniProtKB-KW"/>
</dbReference>
<feature type="domain" description="Toprim" evidence="14">
    <location>
        <begin position="405"/>
        <end position="516"/>
    </location>
</feature>
<evidence type="ECO:0000256" key="13">
    <source>
        <dbReference type="PROSITE-ProRule" id="PRU01384"/>
    </source>
</evidence>
<dbReference type="Gene3D" id="3.30.1490.30">
    <property type="match status" value="1"/>
</dbReference>
<evidence type="ECO:0000256" key="1">
    <source>
        <dbReference type="ARBA" id="ARBA00000185"/>
    </source>
</evidence>
<gene>
    <name evidence="16" type="ORF">SGPV095</name>
</gene>
<evidence type="ECO:0000256" key="5">
    <source>
        <dbReference type="ARBA" id="ARBA00022723"/>
    </source>
</evidence>
<dbReference type="Proteomes" id="UP000105007">
    <property type="component" value="Segment"/>
</dbReference>
<dbReference type="PANTHER" id="PTHR10169">
    <property type="entry name" value="DNA TOPOISOMERASE/GYRASE"/>
    <property type="match status" value="1"/>
</dbReference>
<dbReference type="InterPro" id="IPR002205">
    <property type="entry name" value="Topo_IIA_dom_A"/>
</dbReference>
<dbReference type="InterPro" id="IPR050634">
    <property type="entry name" value="DNA_Topoisomerase_II"/>
</dbReference>
<keyword evidence="8" id="KW-0460">Magnesium</keyword>
<dbReference type="Gene3D" id="3.30.565.10">
    <property type="entry name" value="Histidine kinase-like ATPase, C-terminal domain"/>
    <property type="match status" value="1"/>
</dbReference>
<dbReference type="GO" id="GO:0005524">
    <property type="term" value="F:ATP binding"/>
    <property type="evidence" value="ECO:0007669"/>
    <property type="project" value="UniProtKB-KW"/>
</dbReference>
<dbReference type="PRINTS" id="PR00418">
    <property type="entry name" value="TPI2FAMILY"/>
</dbReference>
<keyword evidence="13" id="KW-0799">Topoisomerase</keyword>
<dbReference type="SMART" id="SM00434">
    <property type="entry name" value="TOP4c"/>
    <property type="match status" value="1"/>
</dbReference>
<dbReference type="PROSITE" id="PS50880">
    <property type="entry name" value="TOPRIM"/>
    <property type="match status" value="1"/>
</dbReference>
<sequence length="1148" mass="132402">MEYVKLNDRDHVKSNLSFYVGECTFVEKGLLMKKKLSVGTYHKGVCKLYDEIITNAFDHVRSNKTKITDPIISIYYSKENQSITITNSSVMPVIGQVTGTKDNIIPRVVLTNMKTSSNYVEKKDVAGRHGYGLKLVWMLSKHFSLSVSDKTHSYMYTKTDGVSDEQIQETPVKNLDIIGPFFSVTFVPDNTVFGLTDDEINNNNIEFFIKGRIMEFFLYFSFLNQSVEILFNGLEFSTPHTHDPWKLVLTEQTQHVVNRFTFTYQDHKKKTHGGKCLFVLQQKTKRIKSMNYCILNGLNVDDGLMSNNVFKLIKQTILKNEIDVKNYFNTFCIANCPGIAFTGQDKLKIDGKIIFDFDPKIVFPMIIFKDIMKDISRDNINRKANVQKNALDLVNYRKPYDKKNLVLCLVEGLAAKTSLSRAFDKYKNRKKIGIYAMTGKIFNCIRDPSKSKLNKIVLSIAKILGLGFDNKQLESRFSEIIIVPDPDVDGAHIACLALALFREIFPSFIDKIHILELPRFTCCGKMFFTTSKYESHLVTDKKNKHDTIYAKGLGSLKESDFVSIVNNMGLYKKRFVITKTDIELLDGLFGRNSQARKLMFKTQEGDFWTSLSDVSKKLVTMYDNTPEMINTIIPTVFDEVEYNEISLSCFLMERYKEFLAYSNRRAIPQLIDGDTMVTRKIKWTLLHMGQKSLRADAFCGHLVCQTLYHHGDQSLYKSAAKLGSRWSCGLNQIFVDIDGEAGSRSKFGKDIPPSRYIKFSPNKVAMQLYKKIDFKVCTPAVDENQEIEPPYLLPILPVLLINGSEGIGTGFNTYIPPHDITEVFHWYYNKLKGIETDVPLPSVRGFEGTIRLLKKTAKVIFPECDTKQDFLLVDDSSSDESFVDVCRETYSDTDTESLIFETDQDEDEPSKEKEIVQRKERLLIKGVINKSVISEIPFNINIENFTKWLVVNEIEFDNSESTSDSCVYVINNDVDKVKKKLVSVKTINANFFDENWLHTDCELKTIFEMFYTKRLWFYKQRVGVLITDLVKEYARVWNLKYLIEKSYVELPKTEDEQEELVSDCWLSWTEHETENFVSENNWSRKQIMTGLHSLKVVDCTEKKVSKLTEQLTKIMIEYKRLTTQENIHVDLWIEDLVSFSKYIKVTLL</sequence>
<evidence type="ECO:0000256" key="8">
    <source>
        <dbReference type="ARBA" id="ARBA00022842"/>
    </source>
</evidence>
<evidence type="ECO:0000256" key="9">
    <source>
        <dbReference type="ARBA" id="ARBA00023125"/>
    </source>
</evidence>
<keyword evidence="17" id="KW-1185">Reference proteome</keyword>
<name>A0A0H4YFJ8_9POXV</name>
<dbReference type="InterPro" id="IPR013758">
    <property type="entry name" value="Topo_IIA_A/C_ab"/>
</dbReference>
<dbReference type="InterPro" id="IPR001241">
    <property type="entry name" value="Topo_IIA"/>
</dbReference>
<dbReference type="SUPFAM" id="SSF56719">
    <property type="entry name" value="Type II DNA topoisomerase"/>
    <property type="match status" value="1"/>
</dbReference>
<dbReference type="PROSITE" id="PS52040">
    <property type="entry name" value="TOPO_IIA"/>
    <property type="match status" value="1"/>
</dbReference>
<dbReference type="InterPro" id="IPR013760">
    <property type="entry name" value="Topo_IIA-like_dom_sf"/>
</dbReference>
<dbReference type="Gene3D" id="3.90.199.10">
    <property type="entry name" value="Topoisomerase II, domain 5"/>
    <property type="match status" value="1"/>
</dbReference>
<dbReference type="KEGG" id="vg:25392262"/>
<evidence type="ECO:0000256" key="12">
    <source>
        <dbReference type="ARBA" id="ARBA00045983"/>
    </source>
</evidence>
<evidence type="ECO:0000256" key="3">
    <source>
        <dbReference type="ARBA" id="ARBA00012895"/>
    </source>
</evidence>
<dbReference type="SUPFAM" id="SSF55874">
    <property type="entry name" value="ATPase domain of HSP90 chaperone/DNA topoisomerase II/histidine kinase"/>
    <property type="match status" value="1"/>
</dbReference>
<dbReference type="InterPro" id="IPR036890">
    <property type="entry name" value="HATPase_C_sf"/>
</dbReference>
<dbReference type="EC" id="5.6.2.2" evidence="3"/>
<dbReference type="EMBL" id="KT159937">
    <property type="protein sequence ID" value="AKR04219.1"/>
    <property type="molecule type" value="Genomic_DNA"/>
</dbReference>
<keyword evidence="10 13" id="KW-0413">Isomerase</keyword>
<dbReference type="PANTHER" id="PTHR10169:SF50">
    <property type="entry name" value="DNA TOPOISOMERASE 2"/>
    <property type="match status" value="1"/>
</dbReference>
<accession>A0A0H4YFJ8</accession>
<dbReference type="InterPro" id="IPR006171">
    <property type="entry name" value="TOPRIM_dom"/>
</dbReference>
<dbReference type="Gene3D" id="3.40.50.670">
    <property type="match status" value="1"/>
</dbReference>
<dbReference type="Gene3D" id="1.10.268.10">
    <property type="entry name" value="Topoisomerase, domain 3"/>
    <property type="match status" value="1"/>
</dbReference>
<evidence type="ECO:0000259" key="14">
    <source>
        <dbReference type="PROSITE" id="PS50880"/>
    </source>
</evidence>
<evidence type="ECO:0000313" key="17">
    <source>
        <dbReference type="Proteomes" id="UP000105007"/>
    </source>
</evidence>
<dbReference type="Pfam" id="PF00521">
    <property type="entry name" value="DNA_topoisoIV"/>
    <property type="match status" value="1"/>
</dbReference>
<dbReference type="GO" id="GO:0003918">
    <property type="term" value="F:DNA topoisomerase type II (double strand cut, ATP-hydrolyzing) activity"/>
    <property type="evidence" value="ECO:0007669"/>
    <property type="project" value="UniProtKB-EC"/>
</dbReference>
<dbReference type="GO" id="GO:0003677">
    <property type="term" value="F:DNA binding"/>
    <property type="evidence" value="ECO:0007669"/>
    <property type="project" value="UniProtKB-UniRule"/>
</dbReference>
<evidence type="ECO:0000256" key="4">
    <source>
        <dbReference type="ARBA" id="ARBA00019635"/>
    </source>
</evidence>
<keyword evidence="7" id="KW-0067">ATP-binding</keyword>
<evidence type="ECO:0000256" key="2">
    <source>
        <dbReference type="ARBA" id="ARBA00011080"/>
    </source>
</evidence>
<evidence type="ECO:0000256" key="10">
    <source>
        <dbReference type="ARBA" id="ARBA00023235"/>
    </source>
</evidence>
<dbReference type="GeneID" id="25392262"/>
<dbReference type="InterPro" id="IPR013757">
    <property type="entry name" value="Topo_IIA_A_a_sf"/>
</dbReference>